<protein>
    <submittedName>
        <fullName evidence="1">Uncharacterized protein</fullName>
    </submittedName>
</protein>
<name>A0A645F9P4_9ZZZZ</name>
<comment type="caution">
    <text evidence="1">The sequence shown here is derived from an EMBL/GenBank/DDBJ whole genome shotgun (WGS) entry which is preliminary data.</text>
</comment>
<reference evidence="1" key="1">
    <citation type="submission" date="2019-08" db="EMBL/GenBank/DDBJ databases">
        <authorList>
            <person name="Kucharzyk K."/>
            <person name="Murdoch R.W."/>
            <person name="Higgins S."/>
            <person name="Loffler F."/>
        </authorList>
    </citation>
    <scope>NUCLEOTIDE SEQUENCE</scope>
</reference>
<gene>
    <name evidence="1" type="ORF">SDC9_157577</name>
</gene>
<sequence>MRRFPAGTACALPWGLLRGFRIDAGSERIFESTKALFAAAYTGFVRSPSLFVSREAGTERGMASSGPLPRYPDSRPGVPHPVFHLHQTSVGTGGIFKTDRFFGGLSPGCFLLSTVSGLSLCSACSGAGTNLPPRQGDRGTPKCTSDRRTGQTLYAVC</sequence>
<evidence type="ECO:0000313" key="1">
    <source>
        <dbReference type="EMBL" id="MPN10282.1"/>
    </source>
</evidence>
<proteinExistence type="predicted"/>
<accession>A0A645F9P4</accession>
<dbReference type="AlphaFoldDB" id="A0A645F9P4"/>
<organism evidence="1">
    <name type="scientific">bioreactor metagenome</name>
    <dbReference type="NCBI Taxonomy" id="1076179"/>
    <lineage>
        <taxon>unclassified sequences</taxon>
        <taxon>metagenomes</taxon>
        <taxon>ecological metagenomes</taxon>
    </lineage>
</organism>
<dbReference type="EMBL" id="VSSQ01056423">
    <property type="protein sequence ID" value="MPN10282.1"/>
    <property type="molecule type" value="Genomic_DNA"/>
</dbReference>